<evidence type="ECO:0000259" key="1">
    <source>
        <dbReference type="Pfam" id="PF00149"/>
    </source>
</evidence>
<dbReference type="InterPro" id="IPR029052">
    <property type="entry name" value="Metallo-depent_PP-like"/>
</dbReference>
<sequence length="280" mass="31803">MRLWILSDLHVELTRGWDLPADDARPQFDVLVVAGDLIPRAERGVKWLLERVPNKPVIYISGNHEAYGADIDRTVEKAKAAAAGTNIHVLQHDSLRIDNVTFAGATLWTDFNLFGDQHRAMVVASERMNDFRKIRINRYLERFRPRHALARHLQARAFHDAEMRRPRGGPLVVVTHHAPIPSRARRLGSYDPGARLSDEEVLTAAYRSALTSLMWPDAVANGRPELRPAALWIYGHTHESEDIVIGATRVVSNAKGYGPWLPQQRTWDNPRFDPHFVIET</sequence>
<dbReference type="RefSeq" id="WP_166351122.1">
    <property type="nucleotide sequence ID" value="NZ_CP088280.1"/>
</dbReference>
<dbReference type="GO" id="GO:0016787">
    <property type="term" value="F:hydrolase activity"/>
    <property type="evidence" value="ECO:0007669"/>
    <property type="project" value="InterPro"/>
</dbReference>
<reference evidence="2" key="2">
    <citation type="submission" date="2020-06" db="EMBL/GenBank/DDBJ databases">
        <title>Whole Genome Sequence of Bradyrhizobium sp. Strain 323S2.</title>
        <authorList>
            <person name="Bromfield E.S.P."/>
        </authorList>
    </citation>
    <scope>NUCLEOTIDE SEQUENCE [LARGE SCALE GENOMIC DNA]</scope>
    <source>
        <strain evidence="2">323S2</strain>
    </source>
</reference>
<evidence type="ECO:0000313" key="2">
    <source>
        <dbReference type="EMBL" id="NYY92964.1"/>
    </source>
</evidence>
<gene>
    <name evidence="3" type="ORF">G6321_00035600</name>
    <name evidence="2" type="ORF">G6321_32695</name>
</gene>
<accession>A0A7Z0QEB9</accession>
<feature type="domain" description="Calcineurin-like phosphoesterase" evidence="1">
    <location>
        <begin position="1"/>
        <end position="239"/>
    </location>
</feature>
<proteinExistence type="predicted"/>
<dbReference type="Proteomes" id="UP000564836">
    <property type="component" value="Chromosome"/>
</dbReference>
<reference evidence="3 4" key="1">
    <citation type="journal article" date="2017" name="Syst. Appl. Microbiol.">
        <title>Soybeans inoculated with root zone soils of Canadian native legumes harbour diverse and novel Bradyrhizobium spp. that possess agricultural potential.</title>
        <authorList>
            <person name="Bromfield E.S.P."/>
            <person name="Cloutier S."/>
            <person name="Tambong J.T."/>
            <person name="Tran Thi T.V."/>
        </authorList>
    </citation>
    <scope>NUCLEOTIDE SEQUENCE [LARGE SCALE GENOMIC DNA]</scope>
    <source>
        <strain evidence="3 4">323S2</strain>
    </source>
</reference>
<organism evidence="2">
    <name type="scientific">Bradyrhizobium barranii subsp. barranii</name>
    <dbReference type="NCBI Taxonomy" id="2823807"/>
    <lineage>
        <taxon>Bacteria</taxon>
        <taxon>Pseudomonadati</taxon>
        <taxon>Pseudomonadota</taxon>
        <taxon>Alphaproteobacteria</taxon>
        <taxon>Hyphomicrobiales</taxon>
        <taxon>Nitrobacteraceae</taxon>
        <taxon>Bradyrhizobium</taxon>
        <taxon>Bradyrhizobium barranii</taxon>
    </lineage>
</organism>
<dbReference type="SUPFAM" id="SSF56300">
    <property type="entry name" value="Metallo-dependent phosphatases"/>
    <property type="match status" value="1"/>
</dbReference>
<evidence type="ECO:0000313" key="4">
    <source>
        <dbReference type="Proteomes" id="UP000564836"/>
    </source>
</evidence>
<dbReference type="PANTHER" id="PTHR37844">
    <property type="entry name" value="SER/THR PROTEIN PHOSPHATASE SUPERFAMILY (AFU_ORTHOLOGUE AFUA_1G14840)"/>
    <property type="match status" value="1"/>
</dbReference>
<protein>
    <submittedName>
        <fullName evidence="2 3">Metallophosphoesterase</fullName>
    </submittedName>
</protein>
<reference evidence="3 4" key="3">
    <citation type="journal article" date="2022" name="Int. J. Syst. Evol. Microbiol.">
        <title>Strains of Bradyrhizobium barranii sp. nov. associated with legumes native to Canada are symbionts of soybeans and belong to different subspecies (subsp. barranii subsp. nov. and subsp. apii subsp. nov.) and symbiovars (sv. glycinearum and sv. septentrionale).</title>
        <authorList>
            <person name="Bromfield E.S.P."/>
            <person name="Cloutier S."/>
            <person name="Wasai-Hara S."/>
            <person name="Minamisawa K."/>
        </authorList>
    </citation>
    <scope>NUCLEOTIDE SEQUENCE [LARGE SCALE GENOMIC DNA]</scope>
    <source>
        <strain evidence="3 4">323S2</strain>
    </source>
</reference>
<dbReference type="AlphaFoldDB" id="A0A7Z0QEB9"/>
<dbReference type="EMBL" id="JACBFH010000001">
    <property type="protein sequence ID" value="NYY92964.1"/>
    <property type="molecule type" value="Genomic_DNA"/>
</dbReference>
<evidence type="ECO:0000313" key="3">
    <source>
        <dbReference type="EMBL" id="UGX91106.1"/>
    </source>
</evidence>
<dbReference type="PANTHER" id="PTHR37844:SF2">
    <property type="entry name" value="SER_THR PROTEIN PHOSPHATASE SUPERFAMILY (AFU_ORTHOLOGUE AFUA_1G14840)"/>
    <property type="match status" value="1"/>
</dbReference>
<dbReference type="EMBL" id="CP088280">
    <property type="protein sequence ID" value="UGX91106.1"/>
    <property type="molecule type" value="Genomic_DNA"/>
</dbReference>
<dbReference type="Gene3D" id="3.60.21.10">
    <property type="match status" value="1"/>
</dbReference>
<dbReference type="Pfam" id="PF00149">
    <property type="entry name" value="Metallophos"/>
    <property type="match status" value="1"/>
</dbReference>
<name>A0A7Z0QEB9_9BRAD</name>
<dbReference type="InterPro" id="IPR004843">
    <property type="entry name" value="Calcineurin-like_PHP"/>
</dbReference>